<evidence type="ECO:0000313" key="4">
    <source>
        <dbReference type="Proteomes" id="UP000198619"/>
    </source>
</evidence>
<evidence type="ECO:0000313" key="3">
    <source>
        <dbReference type="EMBL" id="SFA85094.1"/>
    </source>
</evidence>
<dbReference type="PANTHER" id="PTHR30006">
    <property type="entry name" value="THIAMINE-BINDING PERIPLASMIC PROTEIN-RELATED"/>
    <property type="match status" value="1"/>
</dbReference>
<name>A0A1I0W961_9CLOT</name>
<dbReference type="PANTHER" id="PTHR30006:SF2">
    <property type="entry name" value="ABC TRANSPORTER SUBSTRATE-BINDING PROTEIN"/>
    <property type="match status" value="1"/>
</dbReference>
<dbReference type="PIRSF" id="PIRSF002825">
    <property type="entry name" value="CfbpA"/>
    <property type="match status" value="1"/>
</dbReference>
<dbReference type="Proteomes" id="UP000198619">
    <property type="component" value="Unassembled WGS sequence"/>
</dbReference>
<dbReference type="SUPFAM" id="SSF53850">
    <property type="entry name" value="Periplasmic binding protein-like II"/>
    <property type="match status" value="1"/>
</dbReference>
<accession>A0A1I0W961</accession>
<proteinExistence type="predicted"/>
<keyword evidence="4" id="KW-1185">Reference proteome</keyword>
<dbReference type="EMBL" id="FOKI01000004">
    <property type="protein sequence ID" value="SFA85094.1"/>
    <property type="molecule type" value="Genomic_DNA"/>
</dbReference>
<protein>
    <submittedName>
        <fullName evidence="3">Iron(III) transport system substrate-binding protein</fullName>
    </submittedName>
</protein>
<feature type="chain" id="PRO_5038684394" evidence="2">
    <location>
        <begin position="23"/>
        <end position="345"/>
    </location>
</feature>
<dbReference type="CDD" id="cd13544">
    <property type="entry name" value="PBP2_Fbp_like_1"/>
    <property type="match status" value="1"/>
</dbReference>
<dbReference type="Gene3D" id="3.40.190.10">
    <property type="entry name" value="Periplasmic binding protein-like II"/>
    <property type="match status" value="2"/>
</dbReference>
<dbReference type="OrthoDB" id="179400at2"/>
<keyword evidence="1 2" id="KW-0732">Signal</keyword>
<dbReference type="AlphaFoldDB" id="A0A1I0W961"/>
<organism evidence="3 4">
    <name type="scientific">Clostridium frigidicarnis</name>
    <dbReference type="NCBI Taxonomy" id="84698"/>
    <lineage>
        <taxon>Bacteria</taxon>
        <taxon>Bacillati</taxon>
        <taxon>Bacillota</taxon>
        <taxon>Clostridia</taxon>
        <taxon>Eubacteriales</taxon>
        <taxon>Clostridiaceae</taxon>
        <taxon>Clostridium</taxon>
    </lineage>
</organism>
<dbReference type="GO" id="GO:0030288">
    <property type="term" value="C:outer membrane-bounded periplasmic space"/>
    <property type="evidence" value="ECO:0007669"/>
    <property type="project" value="TreeGrafter"/>
</dbReference>
<dbReference type="PROSITE" id="PS51257">
    <property type="entry name" value="PROKAR_LIPOPROTEIN"/>
    <property type="match status" value="1"/>
</dbReference>
<dbReference type="InterPro" id="IPR026045">
    <property type="entry name" value="Ferric-bd"/>
</dbReference>
<evidence type="ECO:0000256" key="2">
    <source>
        <dbReference type="SAM" id="SignalP"/>
    </source>
</evidence>
<dbReference type="RefSeq" id="WP_090038989.1">
    <property type="nucleotide sequence ID" value="NZ_FOKI01000004.1"/>
</dbReference>
<reference evidence="3 4" key="1">
    <citation type="submission" date="2016-10" db="EMBL/GenBank/DDBJ databases">
        <authorList>
            <person name="de Groot N.N."/>
        </authorList>
    </citation>
    <scope>NUCLEOTIDE SEQUENCE [LARGE SCALE GENOMIC DNA]</scope>
    <source>
        <strain evidence="3 4">DSM 12271</strain>
    </source>
</reference>
<gene>
    <name evidence="3" type="ORF">SAMN04488528_1004144</name>
</gene>
<feature type="signal peptide" evidence="2">
    <location>
        <begin position="1"/>
        <end position="22"/>
    </location>
</feature>
<dbReference type="GO" id="GO:0030976">
    <property type="term" value="F:thiamine pyrophosphate binding"/>
    <property type="evidence" value="ECO:0007669"/>
    <property type="project" value="TreeGrafter"/>
</dbReference>
<dbReference type="GO" id="GO:0030975">
    <property type="term" value="F:thiamine binding"/>
    <property type="evidence" value="ECO:0007669"/>
    <property type="project" value="TreeGrafter"/>
</dbReference>
<sequence length="345" mass="38497">MKRIKKILGIALAATLSLGMGACSQGTSKDNAKVSKKDGNLKIVATSDDYKKLFDKFTEETGIKTEYLSMSSGEVISRIEAEGNKPMADFWFGGGVDAFMKAKDKGLLEQCEFDGAEDISSEFKDDDNYWFSKGLTVVGFIVNKDILQEKNLPEPKTWKDLSNPIYKDEIAMSNPAVSGTNYAVVNGILQNMGNEEGWKYLSDLNKNIPFYDKRGADPWKKVVAGERAIGITYLDTALEGMEKEKNVKLIYPEDGIPWMPDGVAVFKNAANLENAKTFLQWVYKDENLKQIVELDKKGTLKLVKPNLQGVELNIDNSKLLKEDLSLFGSQRTEVLDKWNKLAGDK</sequence>
<dbReference type="Pfam" id="PF13343">
    <property type="entry name" value="SBP_bac_6"/>
    <property type="match status" value="1"/>
</dbReference>
<evidence type="ECO:0000256" key="1">
    <source>
        <dbReference type="ARBA" id="ARBA00022729"/>
    </source>
</evidence>
<dbReference type="GO" id="GO:0015888">
    <property type="term" value="P:thiamine transport"/>
    <property type="evidence" value="ECO:0007669"/>
    <property type="project" value="TreeGrafter"/>
</dbReference>
<dbReference type="STRING" id="84698.SAMN04488528_1004144"/>